<dbReference type="InterPro" id="IPR003661">
    <property type="entry name" value="HisK_dim/P_dom"/>
</dbReference>
<dbReference type="InterPro" id="IPR036890">
    <property type="entry name" value="HATPase_C_sf"/>
</dbReference>
<evidence type="ECO:0000256" key="2">
    <source>
        <dbReference type="ARBA" id="ARBA00004651"/>
    </source>
</evidence>
<dbReference type="CDD" id="cd00082">
    <property type="entry name" value="HisKA"/>
    <property type="match status" value="1"/>
</dbReference>
<dbReference type="EC" id="2.7.13.3" evidence="3"/>
<keyword evidence="6" id="KW-0808">Transferase</keyword>
<feature type="domain" description="HAMP" evidence="16">
    <location>
        <begin position="184"/>
        <end position="235"/>
    </location>
</feature>
<evidence type="ECO:0000256" key="10">
    <source>
        <dbReference type="ARBA" id="ARBA00022840"/>
    </source>
</evidence>
<keyword evidence="5" id="KW-0597">Phosphoprotein</keyword>
<dbReference type="STRING" id="1527.SAMN04489757_103124"/>
<evidence type="ECO:0000259" key="16">
    <source>
        <dbReference type="PROSITE" id="PS50885"/>
    </source>
</evidence>
<dbReference type="EMBL" id="FOWD01000003">
    <property type="protein sequence ID" value="SFN87578.1"/>
    <property type="molecule type" value="Genomic_DNA"/>
</dbReference>
<dbReference type="SUPFAM" id="SSF158472">
    <property type="entry name" value="HAMP domain-like"/>
    <property type="match status" value="1"/>
</dbReference>
<dbReference type="PRINTS" id="PR00344">
    <property type="entry name" value="BCTRLSENSOR"/>
</dbReference>
<dbReference type="PANTHER" id="PTHR45528">
    <property type="entry name" value="SENSOR HISTIDINE KINASE CPXA"/>
    <property type="match status" value="1"/>
</dbReference>
<dbReference type="AlphaFoldDB" id="A0A1I5CKR5"/>
<comment type="subcellular location">
    <subcellularLocation>
        <location evidence="2">Cell membrane</location>
        <topology evidence="2">Multi-pass membrane protein</topology>
    </subcellularLocation>
</comment>
<dbReference type="InterPro" id="IPR004358">
    <property type="entry name" value="Sig_transdc_His_kin-like_C"/>
</dbReference>
<evidence type="ECO:0000256" key="5">
    <source>
        <dbReference type="ARBA" id="ARBA00022553"/>
    </source>
</evidence>
<dbReference type="Proteomes" id="UP000198806">
    <property type="component" value="Unassembled WGS sequence"/>
</dbReference>
<dbReference type="PROSITE" id="PS50885">
    <property type="entry name" value="HAMP"/>
    <property type="match status" value="1"/>
</dbReference>
<dbReference type="Pfam" id="PF00672">
    <property type="entry name" value="HAMP"/>
    <property type="match status" value="1"/>
</dbReference>
<proteinExistence type="predicted"/>
<evidence type="ECO:0000256" key="4">
    <source>
        <dbReference type="ARBA" id="ARBA00022475"/>
    </source>
</evidence>
<dbReference type="InterPro" id="IPR005467">
    <property type="entry name" value="His_kinase_dom"/>
</dbReference>
<keyword evidence="7 14" id="KW-0812">Transmembrane</keyword>
<keyword evidence="18" id="KW-1185">Reference proteome</keyword>
<organism evidence="17 18">
    <name type="scientific">Anaerocolumna aminovalerica</name>
    <dbReference type="NCBI Taxonomy" id="1527"/>
    <lineage>
        <taxon>Bacteria</taxon>
        <taxon>Bacillati</taxon>
        <taxon>Bacillota</taxon>
        <taxon>Clostridia</taxon>
        <taxon>Lachnospirales</taxon>
        <taxon>Lachnospiraceae</taxon>
        <taxon>Anaerocolumna</taxon>
    </lineage>
</organism>
<evidence type="ECO:0000256" key="8">
    <source>
        <dbReference type="ARBA" id="ARBA00022741"/>
    </source>
</evidence>
<evidence type="ECO:0000256" key="13">
    <source>
        <dbReference type="ARBA" id="ARBA00023136"/>
    </source>
</evidence>
<evidence type="ECO:0000256" key="1">
    <source>
        <dbReference type="ARBA" id="ARBA00000085"/>
    </source>
</evidence>
<dbReference type="Gene3D" id="6.10.340.10">
    <property type="match status" value="1"/>
</dbReference>
<accession>A0A1I5CKR5</accession>
<dbReference type="SUPFAM" id="SSF47384">
    <property type="entry name" value="Homodimeric domain of signal transducing histidine kinase"/>
    <property type="match status" value="1"/>
</dbReference>
<feature type="domain" description="Histidine kinase" evidence="15">
    <location>
        <begin position="250"/>
        <end position="462"/>
    </location>
</feature>
<keyword evidence="8" id="KW-0547">Nucleotide-binding</keyword>
<name>A0A1I5CKR5_9FIRM</name>
<protein>
    <recommendedName>
        <fullName evidence="3">histidine kinase</fullName>
        <ecNumber evidence="3">2.7.13.3</ecNumber>
    </recommendedName>
</protein>
<evidence type="ECO:0000256" key="12">
    <source>
        <dbReference type="ARBA" id="ARBA00023012"/>
    </source>
</evidence>
<keyword evidence="11 14" id="KW-1133">Transmembrane helix</keyword>
<evidence type="ECO:0000256" key="6">
    <source>
        <dbReference type="ARBA" id="ARBA00022679"/>
    </source>
</evidence>
<dbReference type="OrthoDB" id="9786919at2"/>
<dbReference type="SMART" id="SM00387">
    <property type="entry name" value="HATPase_c"/>
    <property type="match status" value="1"/>
</dbReference>
<dbReference type="InterPro" id="IPR003594">
    <property type="entry name" value="HATPase_dom"/>
</dbReference>
<evidence type="ECO:0000256" key="7">
    <source>
        <dbReference type="ARBA" id="ARBA00022692"/>
    </source>
</evidence>
<dbReference type="InterPro" id="IPR036097">
    <property type="entry name" value="HisK_dim/P_sf"/>
</dbReference>
<gene>
    <name evidence="17" type="ORF">SAMN04489757_103124</name>
</gene>
<comment type="catalytic activity">
    <reaction evidence="1">
        <text>ATP + protein L-histidine = ADP + protein N-phospho-L-histidine.</text>
        <dbReference type="EC" id="2.7.13.3"/>
    </reaction>
</comment>
<dbReference type="Pfam" id="PF00512">
    <property type="entry name" value="HisKA"/>
    <property type="match status" value="1"/>
</dbReference>
<dbReference type="GO" id="GO:0005886">
    <property type="term" value="C:plasma membrane"/>
    <property type="evidence" value="ECO:0007669"/>
    <property type="project" value="UniProtKB-SubCell"/>
</dbReference>
<dbReference type="Pfam" id="PF02518">
    <property type="entry name" value="HATPase_c"/>
    <property type="match status" value="1"/>
</dbReference>
<dbReference type="SUPFAM" id="SSF55874">
    <property type="entry name" value="ATPase domain of HSP90 chaperone/DNA topoisomerase II/histidine kinase"/>
    <property type="match status" value="1"/>
</dbReference>
<dbReference type="GO" id="GO:0005524">
    <property type="term" value="F:ATP binding"/>
    <property type="evidence" value="ECO:0007669"/>
    <property type="project" value="UniProtKB-KW"/>
</dbReference>
<feature type="transmembrane region" description="Helical" evidence="14">
    <location>
        <begin position="161"/>
        <end position="183"/>
    </location>
</feature>
<dbReference type="InterPro" id="IPR003660">
    <property type="entry name" value="HAMP_dom"/>
</dbReference>
<dbReference type="PANTHER" id="PTHR45528:SF1">
    <property type="entry name" value="SENSOR HISTIDINE KINASE CPXA"/>
    <property type="match status" value="1"/>
</dbReference>
<evidence type="ECO:0000313" key="18">
    <source>
        <dbReference type="Proteomes" id="UP000198806"/>
    </source>
</evidence>
<dbReference type="RefSeq" id="WP_091684241.1">
    <property type="nucleotide sequence ID" value="NZ_BAABFM010000006.1"/>
</dbReference>
<dbReference type="CDD" id="cd00075">
    <property type="entry name" value="HATPase"/>
    <property type="match status" value="1"/>
</dbReference>
<evidence type="ECO:0000256" key="14">
    <source>
        <dbReference type="SAM" id="Phobius"/>
    </source>
</evidence>
<reference evidence="17 18" key="1">
    <citation type="submission" date="2016-10" db="EMBL/GenBank/DDBJ databases">
        <authorList>
            <person name="de Groot N.N."/>
        </authorList>
    </citation>
    <scope>NUCLEOTIDE SEQUENCE [LARGE SCALE GENOMIC DNA]</scope>
    <source>
        <strain evidence="17 18">DSM 1283</strain>
    </source>
</reference>
<sequence>MKLWLKIFLSILLLSLTTLFISTSFVINKSHISNIKREQERSINEFDLIKLSIQNNVDLNISSKNTIKIVAARYGEYYEEKGIHLLLYHKGEFVYKGSELIKQNDLKNFLSVESGTKTIQILEEGNRHYIVLSGLFLDNNQSTLIYIRDIQSIYDAKYQSIQMSVALAFLFVLILGIFSYLYAKWITRPIDSLHKGAIAISGGDYSVKIKRTSDEFGDVVNAFNDMAEAIENRTEQLEQKAKERQVFIDDLSHEMNTPLTSIQGYAEFLLSANASDEQKQKSAKNIYTEAKRMKDIYTKLMTITFAREQSIELIKIPLNTLIDEITDAVTLQLEEKDIKLVHQIHLPIILGDKTLIYMLLINLIKNSIQAIENGGIIEIKAYEENKNSILSISDNGIGIPKDKLEEVVKPFFRVDKSRSRKTGGAGLGLSICKDIVSLHHGELIIESELGKGTMVKIILPMK</sequence>
<keyword evidence="10" id="KW-0067">ATP-binding</keyword>
<evidence type="ECO:0000256" key="9">
    <source>
        <dbReference type="ARBA" id="ARBA00022777"/>
    </source>
</evidence>
<evidence type="ECO:0000256" key="3">
    <source>
        <dbReference type="ARBA" id="ARBA00012438"/>
    </source>
</evidence>
<dbReference type="Gene3D" id="1.10.287.130">
    <property type="match status" value="1"/>
</dbReference>
<keyword evidence="9 17" id="KW-0418">Kinase</keyword>
<dbReference type="FunFam" id="3.30.565.10:FF:000006">
    <property type="entry name" value="Sensor histidine kinase WalK"/>
    <property type="match status" value="1"/>
</dbReference>
<keyword evidence="12" id="KW-0902">Two-component regulatory system</keyword>
<dbReference type="CDD" id="cd06225">
    <property type="entry name" value="HAMP"/>
    <property type="match status" value="1"/>
</dbReference>
<evidence type="ECO:0000256" key="11">
    <source>
        <dbReference type="ARBA" id="ARBA00022989"/>
    </source>
</evidence>
<keyword evidence="4" id="KW-1003">Cell membrane</keyword>
<dbReference type="GO" id="GO:0000155">
    <property type="term" value="F:phosphorelay sensor kinase activity"/>
    <property type="evidence" value="ECO:0007669"/>
    <property type="project" value="InterPro"/>
</dbReference>
<dbReference type="SMART" id="SM00304">
    <property type="entry name" value="HAMP"/>
    <property type="match status" value="1"/>
</dbReference>
<evidence type="ECO:0000313" key="17">
    <source>
        <dbReference type="EMBL" id="SFN87578.1"/>
    </source>
</evidence>
<dbReference type="PROSITE" id="PS50109">
    <property type="entry name" value="HIS_KIN"/>
    <property type="match status" value="1"/>
</dbReference>
<dbReference type="SMART" id="SM00388">
    <property type="entry name" value="HisKA"/>
    <property type="match status" value="1"/>
</dbReference>
<keyword evidence="13 14" id="KW-0472">Membrane</keyword>
<dbReference type="Gene3D" id="3.30.565.10">
    <property type="entry name" value="Histidine kinase-like ATPase, C-terminal domain"/>
    <property type="match status" value="1"/>
</dbReference>
<dbReference type="InterPro" id="IPR050398">
    <property type="entry name" value="HssS/ArlS-like"/>
</dbReference>
<evidence type="ECO:0000259" key="15">
    <source>
        <dbReference type="PROSITE" id="PS50109"/>
    </source>
</evidence>